<dbReference type="RefSeq" id="WP_273504387.1">
    <property type="nucleotide sequence ID" value="NZ_JAMDGQ010000007.1"/>
</dbReference>
<proteinExistence type="predicted"/>
<sequence>MENEMIRQSHNMRLVHFKVRFADGTDYTDALYANGYHQVEVVVEVLKQVLGKKGVWSQASLTDSERASVKIVPVSIADNASVGSGWSCDTQKNEYDPGLWNRTGEELGESLPNNTVVDAGVEIVRRYMRLEENVSLKAVQFMATIVLDGETVTNSYSEYPTDFKSSVFIKPTVPPVLLSTELDLIVDYDALNITGLLDIDMYYWEGVNGLWFVHNYGLNESVEVPNEGTSFQTSYGLSGNYKGGVFSGSSSSTLRLSMVHQYLPVVNPGEDPVIHRISNRVMCAVKLTTQIPDLPHEVLNSKWRLRDNYGNLHVFKIVPYESGNRLTVEPVKLARRPQHFHIVLANGQDSTDALYANGRHQCKVLIEVTMVQEGINGNWESTLLREDEKASVAVTLYSPNVNQPLPGGWSCDTVKNIYDTGLWIREIQDAEEGGIGENTTQQKSGALDTIEIVERFMRLETGASMESRRLMAKIIIDGKVYTTNFNEGDSKFNAWVNISPRQPYRVRVRDLILTVDHAYWNHNTKTDIDVWYWLPPPGVRFISQMGLDAPMWVPWEGRYFQTSFVNGSGGVDRKGGVVVGHDKPGSSPSLDEIHENLSDNYHILRFNRVNTIMRALWVSIELPMFEGEGNTPWRLVDNYGCMHVYTMRGSRQNIELLDYES</sequence>
<organism evidence="1 2">
    <name type="scientific">Pseudomonas shahriarae</name>
    <dbReference type="NCBI Taxonomy" id="2745512"/>
    <lineage>
        <taxon>Bacteria</taxon>
        <taxon>Pseudomonadati</taxon>
        <taxon>Pseudomonadota</taxon>
        <taxon>Gammaproteobacteria</taxon>
        <taxon>Pseudomonadales</taxon>
        <taxon>Pseudomonadaceae</taxon>
        <taxon>Pseudomonas</taxon>
    </lineage>
</organism>
<evidence type="ECO:0000313" key="2">
    <source>
        <dbReference type="Proteomes" id="UP001148189"/>
    </source>
</evidence>
<accession>A0ABT5N8H8</accession>
<name>A0ABT5N8H8_9PSED</name>
<reference evidence="1" key="1">
    <citation type="submission" date="2022-05" db="EMBL/GenBank/DDBJ databases">
        <title>Novel Pseudomonas spp. Isolated from a Rainbow Trout Aquaculture Facility.</title>
        <authorList>
            <person name="Testerman T."/>
            <person name="Graf J."/>
        </authorList>
    </citation>
    <scope>NUCLEOTIDE SEQUENCE</scope>
    <source>
        <strain evidence="1">ID1050</strain>
    </source>
</reference>
<comment type="caution">
    <text evidence="1">The sequence shown here is derived from an EMBL/GenBank/DDBJ whole genome shotgun (WGS) entry which is preliminary data.</text>
</comment>
<keyword evidence="2" id="KW-1185">Reference proteome</keyword>
<evidence type="ECO:0000313" key="1">
    <source>
        <dbReference type="EMBL" id="MDD0984840.1"/>
    </source>
</evidence>
<dbReference type="Proteomes" id="UP001148189">
    <property type="component" value="Unassembled WGS sequence"/>
</dbReference>
<dbReference type="EMBL" id="JAMDHD010000014">
    <property type="protein sequence ID" value="MDD0984840.1"/>
    <property type="molecule type" value="Genomic_DNA"/>
</dbReference>
<protein>
    <submittedName>
        <fullName evidence="1">Uncharacterized protein</fullName>
    </submittedName>
</protein>
<gene>
    <name evidence="1" type="ORF">M5G21_07690</name>
</gene>